<organism evidence="1 2">
    <name type="scientific">Candidatus Raymondbacteria bacterium RIFOXYD12_FULL_49_13</name>
    <dbReference type="NCBI Taxonomy" id="1817890"/>
    <lineage>
        <taxon>Bacteria</taxon>
        <taxon>Raymondiibacteriota</taxon>
    </lineage>
</organism>
<name>A0A1F7F3Y9_UNCRA</name>
<reference evidence="1 2" key="1">
    <citation type="journal article" date="2016" name="Nat. Commun.">
        <title>Thousands of microbial genomes shed light on interconnected biogeochemical processes in an aquifer system.</title>
        <authorList>
            <person name="Anantharaman K."/>
            <person name="Brown C.T."/>
            <person name="Hug L.A."/>
            <person name="Sharon I."/>
            <person name="Castelle C.J."/>
            <person name="Probst A.J."/>
            <person name="Thomas B.C."/>
            <person name="Singh A."/>
            <person name="Wilkins M.J."/>
            <person name="Karaoz U."/>
            <person name="Brodie E.L."/>
            <person name="Williams K.H."/>
            <person name="Hubbard S.S."/>
            <person name="Banfield J.F."/>
        </authorList>
    </citation>
    <scope>NUCLEOTIDE SEQUENCE [LARGE SCALE GENOMIC DNA]</scope>
</reference>
<gene>
    <name evidence="1" type="ORF">A2519_14850</name>
</gene>
<comment type="caution">
    <text evidence="1">The sequence shown here is derived from an EMBL/GenBank/DDBJ whole genome shotgun (WGS) entry which is preliminary data.</text>
</comment>
<proteinExistence type="predicted"/>
<evidence type="ECO:0000313" key="2">
    <source>
        <dbReference type="Proteomes" id="UP000179243"/>
    </source>
</evidence>
<sequence>METDKNEDPAWLNSKNDRKTPYTDEEIEYFVNDFIQEFPEHYNELVKNDGPIIARLILRDRFKAKDENRNQI</sequence>
<accession>A0A1F7F3Y9</accession>
<dbReference type="AlphaFoldDB" id="A0A1F7F3Y9"/>
<protein>
    <submittedName>
        <fullName evidence="1">Uncharacterized protein</fullName>
    </submittedName>
</protein>
<evidence type="ECO:0000313" key="1">
    <source>
        <dbReference type="EMBL" id="OGK01390.1"/>
    </source>
</evidence>
<dbReference type="Proteomes" id="UP000179243">
    <property type="component" value="Unassembled WGS sequence"/>
</dbReference>
<dbReference type="EMBL" id="MFYX01000126">
    <property type="protein sequence ID" value="OGK01390.1"/>
    <property type="molecule type" value="Genomic_DNA"/>
</dbReference>